<evidence type="ECO:0000256" key="2">
    <source>
        <dbReference type="SAM" id="Phobius"/>
    </source>
</evidence>
<proteinExistence type="predicted"/>
<organism evidence="3 4">
    <name type="scientific">Paenibacillus odorifer</name>
    <dbReference type="NCBI Taxonomy" id="189426"/>
    <lineage>
        <taxon>Bacteria</taxon>
        <taxon>Bacillati</taxon>
        <taxon>Bacillota</taxon>
        <taxon>Bacilli</taxon>
        <taxon>Bacillales</taxon>
        <taxon>Paenibacillaceae</taxon>
        <taxon>Paenibacillus</taxon>
    </lineage>
</organism>
<dbReference type="AlphaFoldDB" id="A0A1R0X0S0"/>
<evidence type="ECO:0000313" key="4">
    <source>
        <dbReference type="Proteomes" id="UP000187465"/>
    </source>
</evidence>
<feature type="region of interest" description="Disordered" evidence="1">
    <location>
        <begin position="1"/>
        <end position="20"/>
    </location>
</feature>
<protein>
    <submittedName>
        <fullName evidence="3">Uncharacterized protein</fullName>
    </submittedName>
</protein>
<evidence type="ECO:0000256" key="1">
    <source>
        <dbReference type="SAM" id="MobiDB-lite"/>
    </source>
</evidence>
<keyword evidence="2" id="KW-1133">Transmembrane helix</keyword>
<feature type="transmembrane region" description="Helical" evidence="2">
    <location>
        <begin position="117"/>
        <end position="139"/>
    </location>
</feature>
<keyword evidence="2" id="KW-0472">Membrane</keyword>
<comment type="caution">
    <text evidence="3">The sequence shown here is derived from an EMBL/GenBank/DDBJ whole genome shotgun (WGS) entry which is preliminary data.</text>
</comment>
<evidence type="ECO:0000313" key="3">
    <source>
        <dbReference type="EMBL" id="OMD26257.1"/>
    </source>
</evidence>
<feature type="transmembrane region" description="Helical" evidence="2">
    <location>
        <begin position="151"/>
        <end position="172"/>
    </location>
</feature>
<reference evidence="3 4" key="1">
    <citation type="submission" date="2016-10" db="EMBL/GenBank/DDBJ databases">
        <title>Paenibacillus species isolates.</title>
        <authorList>
            <person name="Beno S.M."/>
        </authorList>
    </citation>
    <scope>NUCLEOTIDE SEQUENCE [LARGE SCALE GENOMIC DNA]</scope>
    <source>
        <strain evidence="3 4">FSL H7-0604</strain>
    </source>
</reference>
<gene>
    <name evidence="3" type="ORF">BJP51_27645</name>
</gene>
<feature type="compositionally biased region" description="Basic and acidic residues" evidence="1">
    <location>
        <begin position="1"/>
        <end position="10"/>
    </location>
</feature>
<keyword evidence="2" id="KW-0812">Transmembrane</keyword>
<dbReference type="EMBL" id="MKQP01000043">
    <property type="protein sequence ID" value="OMD26257.1"/>
    <property type="molecule type" value="Genomic_DNA"/>
</dbReference>
<dbReference type="RefSeq" id="WP_076179600.1">
    <property type="nucleotide sequence ID" value="NZ_MKQP01000043.1"/>
</dbReference>
<sequence length="222" mass="25741">MGHKNKENPKRKFIPINTSDPRVNGDTGRILLECIEKPNPSIKLFVFISKWDRLLGFKFIRFVILTIPTLILLPNNILGSATGIFGISDPLLSAFPKLNDIITMYVHIYTWITFHPWILNLLLYFIFLLSFPVAITNFLKHDEKSNQKITLRTTSFTFLDLITAFGAIKYMYPSMQTLLMFLLYVLTVLTLLKLRGLKKYQKEHGPFIPSHLLKQARRKAKK</sequence>
<name>A0A1R0X0S0_9BACL</name>
<dbReference type="Proteomes" id="UP000187465">
    <property type="component" value="Unassembled WGS sequence"/>
</dbReference>
<feature type="transmembrane region" description="Helical" evidence="2">
    <location>
        <begin position="178"/>
        <end position="194"/>
    </location>
</feature>
<accession>A0A1R0X0S0</accession>
<feature type="transmembrane region" description="Helical" evidence="2">
    <location>
        <begin position="59"/>
        <end position="87"/>
    </location>
</feature>